<name>A0A4C1SNU6_EUMVA</name>
<evidence type="ECO:0000313" key="2">
    <source>
        <dbReference type="EMBL" id="GBP03586.1"/>
    </source>
</evidence>
<proteinExistence type="predicted"/>
<dbReference type="AlphaFoldDB" id="A0A4C1SNU6"/>
<evidence type="ECO:0000313" key="3">
    <source>
        <dbReference type="Proteomes" id="UP000299102"/>
    </source>
</evidence>
<sequence length="132" mass="13864">MTQQKYRGGAGNFANDPERASEAGSAGGKCFTSTKNSGTKNRASTVPASVPPMIPVPMAMRLLAPAPVATASGITPAIKASEVIIIGRRRVRAASNASTQRTAPTHRILGKFDNQYRILDVSPTVVSNATRK</sequence>
<gene>
    <name evidence="2" type="ORF">EVAR_101261_1</name>
</gene>
<feature type="region of interest" description="Disordered" evidence="1">
    <location>
        <begin position="1"/>
        <end position="47"/>
    </location>
</feature>
<accession>A0A4C1SNU6</accession>
<comment type="caution">
    <text evidence="2">The sequence shown here is derived from an EMBL/GenBank/DDBJ whole genome shotgun (WGS) entry which is preliminary data.</text>
</comment>
<dbReference type="Pfam" id="PF10685">
    <property type="entry name" value="KGG"/>
    <property type="match status" value="1"/>
</dbReference>
<dbReference type="EMBL" id="BGZK01003670">
    <property type="protein sequence ID" value="GBP03586.1"/>
    <property type="molecule type" value="Genomic_DNA"/>
</dbReference>
<organism evidence="2 3">
    <name type="scientific">Eumeta variegata</name>
    <name type="common">Bagworm moth</name>
    <name type="synonym">Eumeta japonica</name>
    <dbReference type="NCBI Taxonomy" id="151549"/>
    <lineage>
        <taxon>Eukaryota</taxon>
        <taxon>Metazoa</taxon>
        <taxon>Ecdysozoa</taxon>
        <taxon>Arthropoda</taxon>
        <taxon>Hexapoda</taxon>
        <taxon>Insecta</taxon>
        <taxon>Pterygota</taxon>
        <taxon>Neoptera</taxon>
        <taxon>Endopterygota</taxon>
        <taxon>Lepidoptera</taxon>
        <taxon>Glossata</taxon>
        <taxon>Ditrysia</taxon>
        <taxon>Tineoidea</taxon>
        <taxon>Psychidae</taxon>
        <taxon>Oiketicinae</taxon>
        <taxon>Eumeta</taxon>
    </lineage>
</organism>
<evidence type="ECO:0000256" key="1">
    <source>
        <dbReference type="SAM" id="MobiDB-lite"/>
    </source>
</evidence>
<feature type="compositionally biased region" description="Polar residues" evidence="1">
    <location>
        <begin position="31"/>
        <end position="47"/>
    </location>
</feature>
<reference evidence="2 3" key="1">
    <citation type="journal article" date="2019" name="Commun. Biol.">
        <title>The bagworm genome reveals a unique fibroin gene that provides high tensile strength.</title>
        <authorList>
            <person name="Kono N."/>
            <person name="Nakamura H."/>
            <person name="Ohtoshi R."/>
            <person name="Tomita M."/>
            <person name="Numata K."/>
            <person name="Arakawa K."/>
        </authorList>
    </citation>
    <scope>NUCLEOTIDE SEQUENCE [LARGE SCALE GENOMIC DNA]</scope>
</reference>
<protein>
    <submittedName>
        <fullName evidence="2">Uncharacterized protein</fullName>
    </submittedName>
</protein>
<dbReference type="Proteomes" id="UP000299102">
    <property type="component" value="Unassembled WGS sequence"/>
</dbReference>
<keyword evidence="3" id="KW-1185">Reference proteome</keyword>
<dbReference type="InterPro" id="IPR019626">
    <property type="entry name" value="Stress-induced_KGG_rpt"/>
</dbReference>